<dbReference type="EMBL" id="JACKVK010000014">
    <property type="protein sequence ID" value="MCV7424345.1"/>
    <property type="molecule type" value="Genomic_DNA"/>
</dbReference>
<reference evidence="2" key="2">
    <citation type="journal article" date="2022" name="BMC Genomics">
        <title>Comparative genome analysis of mycobacteria focusing on tRNA and non-coding RNA.</title>
        <authorList>
            <person name="Behra P.R.K."/>
            <person name="Pettersson B.M.F."/>
            <person name="Ramesh M."/>
            <person name="Das S."/>
            <person name="Dasgupta S."/>
            <person name="Kirsebom L.A."/>
        </authorList>
    </citation>
    <scope>NUCLEOTIDE SEQUENCE</scope>
    <source>
        <strain evidence="2">DSM 44838</strain>
    </source>
</reference>
<feature type="transmembrane region" description="Helical" evidence="1">
    <location>
        <begin position="68"/>
        <end position="85"/>
    </location>
</feature>
<keyword evidence="1" id="KW-1133">Transmembrane helix</keyword>
<dbReference type="Proteomes" id="UP001141629">
    <property type="component" value="Unassembled WGS sequence"/>
</dbReference>
<feature type="transmembrane region" description="Helical" evidence="1">
    <location>
        <begin position="92"/>
        <end position="112"/>
    </location>
</feature>
<keyword evidence="1" id="KW-0472">Membrane</keyword>
<feature type="transmembrane region" description="Helical" evidence="1">
    <location>
        <begin position="29"/>
        <end position="48"/>
    </location>
</feature>
<accession>A0A9X2Z733</accession>
<organism evidence="2 3">
    <name type="scientific">Mycobacterium yunnanensis</name>
    <dbReference type="NCBI Taxonomy" id="368477"/>
    <lineage>
        <taxon>Bacteria</taxon>
        <taxon>Bacillati</taxon>
        <taxon>Actinomycetota</taxon>
        <taxon>Actinomycetes</taxon>
        <taxon>Mycobacteriales</taxon>
        <taxon>Mycobacteriaceae</taxon>
        <taxon>Mycobacterium</taxon>
    </lineage>
</organism>
<protein>
    <submittedName>
        <fullName evidence="2">Uncharacterized protein</fullName>
    </submittedName>
</protein>
<gene>
    <name evidence="2" type="ORF">H7K45_27740</name>
</gene>
<dbReference type="RefSeq" id="WP_263999400.1">
    <property type="nucleotide sequence ID" value="NZ_JACKVK010000014.1"/>
</dbReference>
<sequence>MTPEERDELAGRLLAEYTRHVDYVRASTVLISLLPTLYGIFTFVWGQAVWSTNTIYRTALDVPGAPQSWGLMFVTLGVSTMVLAAKCKHLAVTVTTVITSVVLASFMVSFLIESWRAASLYGIPPAVVYGIFAVAFLNRSRFAWTSWRAESGWAWPWLRNR</sequence>
<evidence type="ECO:0000313" key="3">
    <source>
        <dbReference type="Proteomes" id="UP001141629"/>
    </source>
</evidence>
<proteinExistence type="predicted"/>
<comment type="caution">
    <text evidence="2">The sequence shown here is derived from an EMBL/GenBank/DDBJ whole genome shotgun (WGS) entry which is preliminary data.</text>
</comment>
<keyword evidence="3" id="KW-1185">Reference proteome</keyword>
<dbReference type="AlphaFoldDB" id="A0A9X2Z733"/>
<evidence type="ECO:0000313" key="2">
    <source>
        <dbReference type="EMBL" id="MCV7424345.1"/>
    </source>
</evidence>
<feature type="transmembrane region" description="Helical" evidence="1">
    <location>
        <begin position="118"/>
        <end position="138"/>
    </location>
</feature>
<keyword evidence="1" id="KW-0812">Transmembrane</keyword>
<name>A0A9X2Z733_9MYCO</name>
<reference evidence="2" key="1">
    <citation type="submission" date="2020-07" db="EMBL/GenBank/DDBJ databases">
        <authorList>
            <person name="Pettersson B.M.F."/>
            <person name="Behra P.R.K."/>
            <person name="Ramesh M."/>
            <person name="Das S."/>
            <person name="Dasgupta S."/>
            <person name="Kirsebom L.A."/>
        </authorList>
    </citation>
    <scope>NUCLEOTIDE SEQUENCE</scope>
    <source>
        <strain evidence="2">DSM 44838</strain>
    </source>
</reference>
<evidence type="ECO:0000256" key="1">
    <source>
        <dbReference type="SAM" id="Phobius"/>
    </source>
</evidence>